<dbReference type="GO" id="GO:0008658">
    <property type="term" value="F:penicillin binding"/>
    <property type="evidence" value="ECO:0007669"/>
    <property type="project" value="InterPro"/>
</dbReference>
<dbReference type="InterPro" id="IPR012338">
    <property type="entry name" value="Beta-lactam/transpept-like"/>
</dbReference>
<sequence length="604" mass="64403">MRTPTSQQRPNPQRPQRPQNSKQRYEPTGPVMVPLESPSKRIRFVTFIFLVVMSLYMARLVELQVVRGPELAATAQNSRLQTLTLPALRGNFTDSDGVPIATTVMARNVTVDPKLITDPAGTAAALSPILGIPVETIVASLTVDSRFSYVAKRITPDTWKLVAELGIPGVFSEPTTNRVYPNGNLAASVIGYVGAEGTGLGGLEFGLNEQLMGQDGKLTVERVNGREIPASERQSIDPVNGLSVRLTIDSNLQAMLEKSLGDQVVATGAEGGVAVIMEPGTGNILAMATYPTFDPNNPFATDDKSKRNTAVTDVFEPGSTSKVMTMASVIEEGGANPGTQYTIENRISRGGTSFKDYVDHPTLRLTLAGVLAKSSNIGTILASESIGENKLYEYLQKFGIGQSTGMNFPGESGGKLPDINNENEWSATTFPTLAFGQGLSVNAVQATSVFATIANDGVRMLPRLIAGYSNNEGVYEPTTVNEGVRVVSPETAKTVREMLEGVVSEDGTAKNMQIPGYRVGGKTGTANRYDEATGGYSGYTSSFIGMAPAEKPALVMSVSIHNPKTSTYGSVVAGPVFKKVMTYALAHKKVPPSTTKPPKLPVEW</sequence>
<feature type="domain" description="Penicillin-binding protein transpeptidase" evidence="5">
    <location>
        <begin position="272"/>
        <end position="581"/>
    </location>
</feature>
<organism evidence="7">
    <name type="scientific">freshwater metagenome</name>
    <dbReference type="NCBI Taxonomy" id="449393"/>
    <lineage>
        <taxon>unclassified sequences</taxon>
        <taxon>metagenomes</taxon>
        <taxon>ecological metagenomes</taxon>
    </lineage>
</organism>
<dbReference type="InterPro" id="IPR001460">
    <property type="entry name" value="PCN-bd_Tpept"/>
</dbReference>
<dbReference type="InterPro" id="IPR050515">
    <property type="entry name" value="Beta-lactam/transpept"/>
</dbReference>
<evidence type="ECO:0000259" key="6">
    <source>
        <dbReference type="Pfam" id="PF03717"/>
    </source>
</evidence>
<evidence type="ECO:0000259" key="5">
    <source>
        <dbReference type="Pfam" id="PF00905"/>
    </source>
</evidence>
<proteinExistence type="predicted"/>
<dbReference type="SUPFAM" id="SSF56519">
    <property type="entry name" value="Penicillin binding protein dimerisation domain"/>
    <property type="match status" value="1"/>
</dbReference>
<keyword evidence="4" id="KW-0812">Transmembrane</keyword>
<feature type="compositionally biased region" description="Low complexity" evidence="3">
    <location>
        <begin position="1"/>
        <end position="22"/>
    </location>
</feature>
<dbReference type="InterPro" id="IPR005311">
    <property type="entry name" value="PBP_dimer"/>
</dbReference>
<dbReference type="GO" id="GO:0005886">
    <property type="term" value="C:plasma membrane"/>
    <property type="evidence" value="ECO:0007669"/>
    <property type="project" value="TreeGrafter"/>
</dbReference>
<feature type="transmembrane region" description="Helical" evidence="4">
    <location>
        <begin position="42"/>
        <end position="61"/>
    </location>
</feature>
<dbReference type="InterPro" id="IPR036138">
    <property type="entry name" value="PBP_dimer_sf"/>
</dbReference>
<evidence type="ECO:0000256" key="1">
    <source>
        <dbReference type="ARBA" id="ARBA00004370"/>
    </source>
</evidence>
<accession>A0A6J6KBA5</accession>
<keyword evidence="2 4" id="KW-0472">Membrane</keyword>
<dbReference type="GO" id="GO:0071555">
    <property type="term" value="P:cell wall organization"/>
    <property type="evidence" value="ECO:0007669"/>
    <property type="project" value="TreeGrafter"/>
</dbReference>
<dbReference type="Gene3D" id="3.30.450.330">
    <property type="match status" value="1"/>
</dbReference>
<dbReference type="PANTHER" id="PTHR30627">
    <property type="entry name" value="PEPTIDOGLYCAN D,D-TRANSPEPTIDASE"/>
    <property type="match status" value="1"/>
</dbReference>
<dbReference type="Gene3D" id="3.40.710.10">
    <property type="entry name" value="DD-peptidase/beta-lactamase superfamily"/>
    <property type="match status" value="1"/>
</dbReference>
<keyword evidence="4" id="KW-1133">Transmembrane helix</keyword>
<comment type="subcellular location">
    <subcellularLocation>
        <location evidence="1">Membrane</location>
    </subcellularLocation>
</comment>
<feature type="region of interest" description="Disordered" evidence="3">
    <location>
        <begin position="1"/>
        <end position="33"/>
    </location>
</feature>
<evidence type="ECO:0000256" key="2">
    <source>
        <dbReference type="ARBA" id="ARBA00023136"/>
    </source>
</evidence>
<reference evidence="7" key="1">
    <citation type="submission" date="2020-05" db="EMBL/GenBank/DDBJ databases">
        <authorList>
            <person name="Chiriac C."/>
            <person name="Salcher M."/>
            <person name="Ghai R."/>
            <person name="Kavagutti S V."/>
        </authorList>
    </citation>
    <scope>NUCLEOTIDE SEQUENCE</scope>
</reference>
<protein>
    <submittedName>
        <fullName evidence="7">Unannotated protein</fullName>
    </submittedName>
</protein>
<feature type="domain" description="Penicillin-binding protein dimerisation" evidence="6">
    <location>
        <begin position="85"/>
        <end position="228"/>
    </location>
</feature>
<dbReference type="AlphaFoldDB" id="A0A6J6KBA5"/>
<dbReference type="EMBL" id="CAEZWI010000012">
    <property type="protein sequence ID" value="CAB4645703.1"/>
    <property type="molecule type" value="Genomic_DNA"/>
</dbReference>
<dbReference type="Gene3D" id="3.90.1310.10">
    <property type="entry name" value="Penicillin-binding protein 2a (Domain 2)"/>
    <property type="match status" value="1"/>
</dbReference>
<evidence type="ECO:0000256" key="4">
    <source>
        <dbReference type="SAM" id="Phobius"/>
    </source>
</evidence>
<dbReference type="Pfam" id="PF03717">
    <property type="entry name" value="PBP_dimer"/>
    <property type="match status" value="1"/>
</dbReference>
<evidence type="ECO:0000256" key="3">
    <source>
        <dbReference type="SAM" id="MobiDB-lite"/>
    </source>
</evidence>
<dbReference type="Pfam" id="PF00905">
    <property type="entry name" value="Transpeptidase"/>
    <property type="match status" value="1"/>
</dbReference>
<evidence type="ECO:0000313" key="7">
    <source>
        <dbReference type="EMBL" id="CAB4645703.1"/>
    </source>
</evidence>
<name>A0A6J6KBA5_9ZZZZ</name>
<dbReference type="PANTHER" id="PTHR30627:SF1">
    <property type="entry name" value="PEPTIDOGLYCAN D,D-TRANSPEPTIDASE FTSI"/>
    <property type="match status" value="1"/>
</dbReference>
<dbReference type="SUPFAM" id="SSF56601">
    <property type="entry name" value="beta-lactamase/transpeptidase-like"/>
    <property type="match status" value="1"/>
</dbReference>
<gene>
    <name evidence="7" type="ORF">UFOPK2237_00205</name>
</gene>